<dbReference type="OrthoDB" id="166697at2"/>
<dbReference type="SUPFAM" id="SSF46955">
    <property type="entry name" value="Putative DNA-binding domain"/>
    <property type="match status" value="1"/>
</dbReference>
<dbReference type="HOGENOM" id="CLU_1324471_0_0_0"/>
<dbReference type="AlphaFoldDB" id="A7NKU3"/>
<reference evidence="2 3" key="1">
    <citation type="submission" date="2007-08" db="EMBL/GenBank/DDBJ databases">
        <title>Complete sequence of Roseiflexus castenholzii DSM 13941.</title>
        <authorList>
            <consortium name="US DOE Joint Genome Institute"/>
            <person name="Copeland A."/>
            <person name="Lucas S."/>
            <person name="Lapidus A."/>
            <person name="Barry K."/>
            <person name="Glavina del Rio T."/>
            <person name="Dalin E."/>
            <person name="Tice H."/>
            <person name="Pitluck S."/>
            <person name="Thompson L.S."/>
            <person name="Brettin T."/>
            <person name="Bruce D."/>
            <person name="Detter J.C."/>
            <person name="Han C."/>
            <person name="Tapia R."/>
            <person name="Schmutz J."/>
            <person name="Larimer F."/>
            <person name="Land M."/>
            <person name="Hauser L."/>
            <person name="Kyrpides N."/>
            <person name="Mikhailova N."/>
            <person name="Bryant D.A."/>
            <person name="Hanada S."/>
            <person name="Tsukatani Y."/>
            <person name="Richardson P."/>
        </authorList>
    </citation>
    <scope>NUCLEOTIDE SEQUENCE [LARGE SCALE GENOMIC DNA]</scope>
    <source>
        <strain evidence="3">DSM 13941 / HLO8</strain>
    </source>
</reference>
<dbReference type="NCBIfam" id="TIGR01764">
    <property type="entry name" value="excise"/>
    <property type="match status" value="1"/>
</dbReference>
<organism evidence="2 3">
    <name type="scientific">Roseiflexus castenholzii (strain DSM 13941 / HLO8)</name>
    <dbReference type="NCBI Taxonomy" id="383372"/>
    <lineage>
        <taxon>Bacteria</taxon>
        <taxon>Bacillati</taxon>
        <taxon>Chloroflexota</taxon>
        <taxon>Chloroflexia</taxon>
        <taxon>Chloroflexales</taxon>
        <taxon>Roseiflexineae</taxon>
        <taxon>Roseiflexaceae</taxon>
        <taxon>Roseiflexus</taxon>
    </lineage>
</organism>
<accession>A7NKU3</accession>
<feature type="domain" description="Helix-turn-helix" evidence="1">
    <location>
        <begin position="11"/>
        <end position="60"/>
    </location>
</feature>
<proteinExistence type="predicted"/>
<dbReference type="InterPro" id="IPR009061">
    <property type="entry name" value="DNA-bd_dom_put_sf"/>
</dbReference>
<dbReference type="EMBL" id="CP000804">
    <property type="protein sequence ID" value="ABU58113.1"/>
    <property type="molecule type" value="Genomic_DNA"/>
</dbReference>
<dbReference type="InterPro" id="IPR010093">
    <property type="entry name" value="SinI_DNA-bd"/>
</dbReference>
<dbReference type="GO" id="GO:0003677">
    <property type="term" value="F:DNA binding"/>
    <property type="evidence" value="ECO:0007669"/>
    <property type="project" value="InterPro"/>
</dbReference>
<dbReference type="CDD" id="cd04762">
    <property type="entry name" value="HTH_MerR-trunc"/>
    <property type="match status" value="1"/>
</dbReference>
<sequence>MIDARPIDDEWLSLTEASELLGVAASTLRRWGDAGKVPMKRTLGGHRRFSRAGLLKVMEEAQPHVSPSTPAPLSFLRFDAHAMARADWHSRLMTHSNADRMRGLGQRLLGLLIQYINRQEEDERFLNEARVIGSGYGRETRDAGVSMHDTVQAFLFFRNSFARLAMPVPGITQPNDLDQAVALHARIDRFMDAVLLGAITGYEQQE</sequence>
<dbReference type="KEGG" id="rca:Rcas_2025"/>
<dbReference type="InterPro" id="IPR041657">
    <property type="entry name" value="HTH_17"/>
</dbReference>
<keyword evidence="3" id="KW-1185">Reference proteome</keyword>
<dbReference type="STRING" id="383372.Rcas_2025"/>
<evidence type="ECO:0000313" key="3">
    <source>
        <dbReference type="Proteomes" id="UP000000263"/>
    </source>
</evidence>
<dbReference type="RefSeq" id="WP_012120537.1">
    <property type="nucleotide sequence ID" value="NC_009767.1"/>
</dbReference>
<evidence type="ECO:0000313" key="2">
    <source>
        <dbReference type="EMBL" id="ABU58113.1"/>
    </source>
</evidence>
<protein>
    <submittedName>
        <fullName evidence="2">DNA binding domain, excisionase family</fullName>
    </submittedName>
</protein>
<evidence type="ECO:0000259" key="1">
    <source>
        <dbReference type="Pfam" id="PF12728"/>
    </source>
</evidence>
<dbReference type="eggNOG" id="COG2452">
    <property type="taxonomic scope" value="Bacteria"/>
</dbReference>
<name>A7NKU3_ROSCS</name>
<dbReference type="Gene3D" id="1.10.1660.10">
    <property type="match status" value="1"/>
</dbReference>
<dbReference type="Proteomes" id="UP000000263">
    <property type="component" value="Chromosome"/>
</dbReference>
<gene>
    <name evidence="2" type="ordered locus">Rcas_2025</name>
</gene>
<dbReference type="Pfam" id="PF12728">
    <property type="entry name" value="HTH_17"/>
    <property type="match status" value="1"/>
</dbReference>